<dbReference type="GO" id="GO:0019148">
    <property type="term" value="F:D-cysteine desulfhydrase activity"/>
    <property type="evidence" value="ECO:0007669"/>
    <property type="project" value="TreeGrafter"/>
</dbReference>
<evidence type="ECO:0000256" key="1">
    <source>
        <dbReference type="ARBA" id="ARBA00001933"/>
    </source>
</evidence>
<evidence type="ECO:0000256" key="2">
    <source>
        <dbReference type="ARBA" id="ARBA00008639"/>
    </source>
</evidence>
<evidence type="ECO:0000256" key="4">
    <source>
        <dbReference type="PIRSR" id="PIRSR006278-2"/>
    </source>
</evidence>
<organism evidence="5 6">
    <name type="scientific">Vibrio gazogenes DSM 21264 = NBRC 103151</name>
    <dbReference type="NCBI Taxonomy" id="1123492"/>
    <lineage>
        <taxon>Bacteria</taxon>
        <taxon>Pseudomonadati</taxon>
        <taxon>Pseudomonadota</taxon>
        <taxon>Gammaproteobacteria</taxon>
        <taxon>Vibrionales</taxon>
        <taxon>Vibrionaceae</taxon>
        <taxon>Vibrio</taxon>
    </lineage>
</organism>
<accession>A0A1M4YIM7</accession>
<dbReference type="AlphaFoldDB" id="A0A1M4YIM7"/>
<dbReference type="EMBL" id="FQUH01000005">
    <property type="protein sequence ID" value="SHF05468.1"/>
    <property type="molecule type" value="Genomic_DNA"/>
</dbReference>
<protein>
    <submittedName>
        <fullName evidence="5">1-aminocyclopropane-1-carboxylate deaminase/D-cysteine desulfhydrase, PLP-dependent ACC family</fullName>
    </submittedName>
</protein>
<dbReference type="PANTHER" id="PTHR43780:SF2">
    <property type="entry name" value="1-AMINOCYCLOPROPANE-1-CARBOXYLATE DEAMINASE-RELATED"/>
    <property type="match status" value="1"/>
</dbReference>
<evidence type="ECO:0000313" key="6">
    <source>
        <dbReference type="Proteomes" id="UP000184159"/>
    </source>
</evidence>
<comment type="cofactor">
    <cofactor evidence="1">
        <name>pyridoxal 5'-phosphate</name>
        <dbReference type="ChEBI" id="CHEBI:597326"/>
    </cofactor>
</comment>
<keyword evidence="3 4" id="KW-0663">Pyridoxal phosphate</keyword>
<dbReference type="SUPFAM" id="SSF53686">
    <property type="entry name" value="Tryptophan synthase beta subunit-like PLP-dependent enzymes"/>
    <property type="match status" value="1"/>
</dbReference>
<dbReference type="Gene3D" id="3.40.50.1100">
    <property type="match status" value="1"/>
</dbReference>
<name>A0A1M4YIM7_VIBGA</name>
<feature type="modified residue" description="N6-(pyridoxal phosphate)lysine" evidence="4">
    <location>
        <position position="39"/>
    </location>
</feature>
<keyword evidence="6" id="KW-1185">Reference proteome</keyword>
<dbReference type="PANTHER" id="PTHR43780">
    <property type="entry name" value="1-AMINOCYCLOPROPANE-1-CARBOXYLATE DEAMINASE-RELATED"/>
    <property type="match status" value="1"/>
</dbReference>
<sequence length="313" mass="35588">MLAGMNILTHSPMTEHTFDGRHFYLKRDDLLHPQFSGNKARKLMTLLDAALPQITTLISYGSPQANSLYSFAALAQLRGWQLEYYVDHIPQWLAEHPQGNYQAALALGATIYPTGQHPTSAMHPYDYIQHVRRPDERCLVLPEGGRSDTAQPGIATLGDEIIAWCHKHRIERPVVALPAGTGTTALYLHQQLTAHQIEVLTCACVGGESYLKQQWDMLAATSYPTVLSLPQKHHFGKLYREDYMIWLNLCRETRVEFDLLYDPLMWRCLQSWLTKHPDTPLIYIHQGGLLGNVSMQARYQRKYADLPSGRHDG</sequence>
<proteinExistence type="inferred from homology"/>
<dbReference type="PIRSF" id="PIRSF006278">
    <property type="entry name" value="ACCD_DCysDesulf"/>
    <property type="match status" value="1"/>
</dbReference>
<comment type="similarity">
    <text evidence="2">Belongs to the ACC deaminase/D-cysteine desulfhydrase family.</text>
</comment>
<gene>
    <name evidence="5" type="ORF">SAMN02745781_01329</name>
</gene>
<reference evidence="6" key="1">
    <citation type="submission" date="2016-11" db="EMBL/GenBank/DDBJ databases">
        <authorList>
            <person name="Varghese N."/>
            <person name="Submissions S."/>
        </authorList>
    </citation>
    <scope>NUCLEOTIDE SEQUENCE [LARGE SCALE GENOMIC DNA]</scope>
    <source>
        <strain evidence="6">DSM 21264</strain>
    </source>
</reference>
<dbReference type="InterPro" id="IPR036052">
    <property type="entry name" value="TrpB-like_PALP_sf"/>
</dbReference>
<dbReference type="InterPro" id="IPR027278">
    <property type="entry name" value="ACCD_DCysDesulf"/>
</dbReference>
<dbReference type="Proteomes" id="UP000184159">
    <property type="component" value="Unassembled WGS sequence"/>
</dbReference>
<evidence type="ECO:0000313" key="5">
    <source>
        <dbReference type="EMBL" id="SHF05468.1"/>
    </source>
</evidence>
<evidence type="ECO:0000256" key="3">
    <source>
        <dbReference type="ARBA" id="ARBA00022898"/>
    </source>
</evidence>